<dbReference type="AlphaFoldDB" id="A0AB35U3R3"/>
<dbReference type="SUPFAM" id="SSF53335">
    <property type="entry name" value="S-adenosyl-L-methionine-dependent methyltransferases"/>
    <property type="match status" value="1"/>
</dbReference>
<evidence type="ECO:0000313" key="4">
    <source>
        <dbReference type="Proteomes" id="UP001286174"/>
    </source>
</evidence>
<dbReference type="CDD" id="cd02440">
    <property type="entry name" value="AdoMet_MTases"/>
    <property type="match status" value="1"/>
</dbReference>
<dbReference type="InterPro" id="IPR029063">
    <property type="entry name" value="SAM-dependent_MTases_sf"/>
</dbReference>
<dbReference type="EC" id="2.1.1.171" evidence="3"/>
<keyword evidence="2 3" id="KW-0808">Transferase</keyword>
<name>A0AB35U3R3_9FIRM</name>
<proteinExistence type="predicted"/>
<dbReference type="GO" id="GO:0052913">
    <property type="term" value="F:16S rRNA (guanine(966)-N(2))-methyltransferase activity"/>
    <property type="evidence" value="ECO:0007669"/>
    <property type="project" value="UniProtKB-EC"/>
</dbReference>
<keyword evidence="4" id="KW-1185">Reference proteome</keyword>
<dbReference type="PROSITE" id="PS00092">
    <property type="entry name" value="N6_MTASE"/>
    <property type="match status" value="1"/>
</dbReference>
<dbReference type="Proteomes" id="UP001286174">
    <property type="component" value="Unassembled WGS sequence"/>
</dbReference>
<dbReference type="GO" id="GO:0003676">
    <property type="term" value="F:nucleic acid binding"/>
    <property type="evidence" value="ECO:0007669"/>
    <property type="project" value="InterPro"/>
</dbReference>
<evidence type="ECO:0000256" key="2">
    <source>
        <dbReference type="ARBA" id="ARBA00022679"/>
    </source>
</evidence>
<dbReference type="EMBL" id="JALBUR010000007">
    <property type="protein sequence ID" value="MDX8419329.1"/>
    <property type="molecule type" value="Genomic_DNA"/>
</dbReference>
<keyword evidence="1 3" id="KW-0489">Methyltransferase</keyword>
<dbReference type="PIRSF" id="PIRSF004553">
    <property type="entry name" value="CHP00095"/>
    <property type="match status" value="1"/>
</dbReference>
<protein>
    <submittedName>
        <fullName evidence="3">16S rRNA (Guanine(966)-N(2))-methyltransferase RsmD</fullName>
        <ecNumber evidence="3">2.1.1.171</ecNumber>
    </submittedName>
</protein>
<dbReference type="Pfam" id="PF03602">
    <property type="entry name" value="Cons_hypoth95"/>
    <property type="match status" value="1"/>
</dbReference>
<organism evidence="3 4">
    <name type="scientific">Grylomicrobium aquisgranensis</name>
    <dbReference type="NCBI Taxonomy" id="2926318"/>
    <lineage>
        <taxon>Bacteria</taxon>
        <taxon>Bacillati</taxon>
        <taxon>Bacillota</taxon>
        <taxon>Erysipelotrichia</taxon>
        <taxon>Erysipelotrichales</taxon>
        <taxon>Erysipelotrichaceae</taxon>
        <taxon>Grylomicrobium</taxon>
    </lineage>
</organism>
<reference evidence="3 4" key="1">
    <citation type="submission" date="2022-03" db="EMBL/GenBank/DDBJ databases">
        <title>Novel taxa within the pig intestine.</title>
        <authorList>
            <person name="Wylensek D."/>
            <person name="Bishof K."/>
            <person name="Afrizal A."/>
            <person name="Clavel T."/>
        </authorList>
    </citation>
    <scope>NUCLEOTIDE SEQUENCE [LARGE SCALE GENOMIC DNA]</scope>
    <source>
        <strain evidence="3 4">CLA-KB-P133</strain>
    </source>
</reference>
<dbReference type="PANTHER" id="PTHR43542:SF1">
    <property type="entry name" value="METHYLTRANSFERASE"/>
    <property type="match status" value="1"/>
</dbReference>
<dbReference type="PANTHER" id="PTHR43542">
    <property type="entry name" value="METHYLTRANSFERASE"/>
    <property type="match status" value="1"/>
</dbReference>
<evidence type="ECO:0000313" key="3">
    <source>
        <dbReference type="EMBL" id="MDX8419329.1"/>
    </source>
</evidence>
<gene>
    <name evidence="3" type="primary">rsmD</name>
    <name evidence="3" type="ORF">MOZ60_04380</name>
</gene>
<comment type="caution">
    <text evidence="3">The sequence shown here is derived from an EMBL/GenBank/DDBJ whole genome shotgun (WGS) entry which is preliminary data.</text>
</comment>
<sequence>MRIIAGTYASRRLETLKGQATRPTLDKVKEAVFSALGGMFDGGTMLDLYAGSGAIGLEAVSRGMNQAVLVDQSHAAAEIIRKNIALLGCQKQTRLLAMNDRKALSLLAKEGMQFDLVYLDPPYEKQHNEEVMTYLAEHGMLKNGARVVIEAKKEENYTQAFGPLQYQKEKVYGIMKITYYRFEQSHPEERSEQAGQE</sequence>
<evidence type="ECO:0000256" key="1">
    <source>
        <dbReference type="ARBA" id="ARBA00022603"/>
    </source>
</evidence>
<dbReference type="InterPro" id="IPR002052">
    <property type="entry name" value="DNA_methylase_N6_adenine_CS"/>
</dbReference>
<dbReference type="Gene3D" id="3.40.50.150">
    <property type="entry name" value="Vaccinia Virus protein VP39"/>
    <property type="match status" value="1"/>
</dbReference>
<dbReference type="NCBIfam" id="TIGR00095">
    <property type="entry name" value="16S rRNA (guanine(966)-N(2))-methyltransferase RsmD"/>
    <property type="match status" value="1"/>
</dbReference>
<dbReference type="RefSeq" id="WP_370595788.1">
    <property type="nucleotide sequence ID" value="NZ_JALBUR010000007.1"/>
</dbReference>
<accession>A0AB35U3R3</accession>
<dbReference type="InterPro" id="IPR004398">
    <property type="entry name" value="RNA_MeTrfase_RsmD"/>
</dbReference>